<dbReference type="Pfam" id="PF02743">
    <property type="entry name" value="dCache_1"/>
    <property type="match status" value="1"/>
</dbReference>
<keyword evidence="12" id="KW-1185">Reference proteome</keyword>
<dbReference type="PANTHER" id="PTHR34220:SF7">
    <property type="entry name" value="SENSOR HISTIDINE KINASE YPDA"/>
    <property type="match status" value="1"/>
</dbReference>
<evidence type="ECO:0000256" key="1">
    <source>
        <dbReference type="ARBA" id="ARBA00004651"/>
    </source>
</evidence>
<protein>
    <submittedName>
        <fullName evidence="11">Sensor histidine kinase</fullName>
        <ecNumber evidence="11">2.7.13.3</ecNumber>
    </submittedName>
</protein>
<dbReference type="InterPro" id="IPR010559">
    <property type="entry name" value="Sig_transdc_His_kin_internal"/>
</dbReference>
<reference evidence="12" key="1">
    <citation type="journal article" date="2019" name="Int. J. Syst. Evol. Microbiol.">
        <title>The Global Catalogue of Microorganisms (GCM) 10K type strain sequencing project: providing services to taxonomists for standard genome sequencing and annotation.</title>
        <authorList>
            <consortium name="The Broad Institute Genomics Platform"/>
            <consortium name="The Broad Institute Genome Sequencing Center for Infectious Disease"/>
            <person name="Wu L."/>
            <person name="Ma J."/>
        </authorList>
    </citation>
    <scope>NUCLEOTIDE SEQUENCE [LARGE SCALE GENOMIC DNA]</scope>
    <source>
        <strain evidence="12">CGMCC 1.3240</strain>
    </source>
</reference>
<evidence type="ECO:0000313" key="12">
    <source>
        <dbReference type="Proteomes" id="UP001596047"/>
    </source>
</evidence>
<evidence type="ECO:0000259" key="10">
    <source>
        <dbReference type="PROSITE" id="PS50885"/>
    </source>
</evidence>
<dbReference type="InterPro" id="IPR036890">
    <property type="entry name" value="HATPase_C_sf"/>
</dbReference>
<comment type="caution">
    <text evidence="11">The sequence shown here is derived from an EMBL/GenBank/DDBJ whole genome shotgun (WGS) entry which is preliminary data.</text>
</comment>
<dbReference type="Gene3D" id="6.10.340.10">
    <property type="match status" value="1"/>
</dbReference>
<dbReference type="Pfam" id="PF02518">
    <property type="entry name" value="HATPase_c"/>
    <property type="match status" value="1"/>
</dbReference>
<name>A0ABW0VX69_9BACL</name>
<evidence type="ECO:0000313" key="11">
    <source>
        <dbReference type="EMBL" id="MFC5650481.1"/>
    </source>
</evidence>
<dbReference type="PROSITE" id="PS50885">
    <property type="entry name" value="HAMP"/>
    <property type="match status" value="1"/>
</dbReference>
<keyword evidence="5 9" id="KW-0812">Transmembrane</keyword>
<keyword evidence="3" id="KW-0597">Phosphoprotein</keyword>
<dbReference type="CDD" id="cd12912">
    <property type="entry name" value="PDC2_MCP_like"/>
    <property type="match status" value="1"/>
</dbReference>
<dbReference type="PANTHER" id="PTHR34220">
    <property type="entry name" value="SENSOR HISTIDINE KINASE YPDA"/>
    <property type="match status" value="1"/>
</dbReference>
<keyword evidence="6 11" id="KW-0418">Kinase</keyword>
<evidence type="ECO:0000256" key="5">
    <source>
        <dbReference type="ARBA" id="ARBA00022692"/>
    </source>
</evidence>
<evidence type="ECO:0000256" key="7">
    <source>
        <dbReference type="ARBA" id="ARBA00022989"/>
    </source>
</evidence>
<proteinExistence type="predicted"/>
<dbReference type="EMBL" id="JBHSOW010000056">
    <property type="protein sequence ID" value="MFC5650481.1"/>
    <property type="molecule type" value="Genomic_DNA"/>
</dbReference>
<feature type="domain" description="HAMP" evidence="10">
    <location>
        <begin position="321"/>
        <end position="373"/>
    </location>
</feature>
<evidence type="ECO:0000256" key="3">
    <source>
        <dbReference type="ARBA" id="ARBA00022553"/>
    </source>
</evidence>
<keyword evidence="2" id="KW-1003">Cell membrane</keyword>
<feature type="transmembrane region" description="Helical" evidence="9">
    <location>
        <begin position="20"/>
        <end position="37"/>
    </location>
</feature>
<dbReference type="Gene3D" id="3.30.565.10">
    <property type="entry name" value="Histidine kinase-like ATPase, C-terminal domain"/>
    <property type="match status" value="1"/>
</dbReference>
<evidence type="ECO:0000256" key="4">
    <source>
        <dbReference type="ARBA" id="ARBA00022679"/>
    </source>
</evidence>
<dbReference type="Pfam" id="PF06580">
    <property type="entry name" value="His_kinase"/>
    <property type="match status" value="1"/>
</dbReference>
<dbReference type="InterPro" id="IPR003594">
    <property type="entry name" value="HATPase_dom"/>
</dbReference>
<dbReference type="RefSeq" id="WP_379189038.1">
    <property type="nucleotide sequence ID" value="NZ_JBHSOW010000056.1"/>
</dbReference>
<dbReference type="SMART" id="SM00304">
    <property type="entry name" value="HAMP"/>
    <property type="match status" value="1"/>
</dbReference>
<organism evidence="11 12">
    <name type="scientific">Paenibacillus solisilvae</name>
    <dbReference type="NCBI Taxonomy" id="2486751"/>
    <lineage>
        <taxon>Bacteria</taxon>
        <taxon>Bacillati</taxon>
        <taxon>Bacillota</taxon>
        <taxon>Bacilli</taxon>
        <taxon>Bacillales</taxon>
        <taxon>Paenibacillaceae</taxon>
        <taxon>Paenibacillus</taxon>
    </lineage>
</organism>
<dbReference type="Gene3D" id="3.30.450.20">
    <property type="entry name" value="PAS domain"/>
    <property type="match status" value="1"/>
</dbReference>
<dbReference type="SMART" id="SM00387">
    <property type="entry name" value="HATPase_c"/>
    <property type="match status" value="1"/>
</dbReference>
<dbReference type="SUPFAM" id="SSF158472">
    <property type="entry name" value="HAMP domain-like"/>
    <property type="match status" value="1"/>
</dbReference>
<dbReference type="CDD" id="cd06225">
    <property type="entry name" value="HAMP"/>
    <property type="match status" value="1"/>
</dbReference>
<dbReference type="InterPro" id="IPR033479">
    <property type="entry name" value="dCache_1"/>
</dbReference>
<dbReference type="Pfam" id="PF00672">
    <property type="entry name" value="HAMP"/>
    <property type="match status" value="1"/>
</dbReference>
<dbReference type="Proteomes" id="UP001596047">
    <property type="component" value="Unassembled WGS sequence"/>
</dbReference>
<dbReference type="InterPro" id="IPR050640">
    <property type="entry name" value="Bact_2-comp_sensor_kinase"/>
</dbReference>
<gene>
    <name evidence="11" type="ORF">ACFPYJ_15400</name>
</gene>
<evidence type="ECO:0000256" key="9">
    <source>
        <dbReference type="SAM" id="Phobius"/>
    </source>
</evidence>
<sequence>MKSSTNRFLNISLRKKSVAIFIMLVTLPSLLIGYVILSRYESVLRQQYIDSMEKNLNTIEMNLTEKIKAIEDISDYMIYQENYRSFLEAKPTPGSMEQIYKDKTAIEGFFAFQTMSKHYIKSISLQGVGGNELQMGEPVKGFEQPWSDLAKADRGGIVWTDSYSLESGWTGSKRVISMFRVINSFEKPSSPVGQVIVRLNESEFTDLLTTPVPKDQGSIFIVRPNGSVLLHPNEKLVGKPYPDRTMLQEIVTKRNNVFSLREEGTSYVVFNQHMKSTGWNIVAMVKDETIVEKTKAIKASLQILILVILVLGLLALIGFELAIIRPILELKKETHRLKHGDFSAQVEVRSRDEVGELGRQFNNMVTTIKDLIDKKYKLEIRQKDSDLRILQSQMDPHFLYNTLDTIRWTARLEQAPETSQLIETLSRFFRMGMDSGKHHTTLAGEMEFVRAYLNLQQKRMGSKLRFSLFMEASLEDAAVLKKVIQPLVENSIKHGFKRQAGKIDVRAYRDGMNLIIDVIDSGTGFSMEKWRLIHQALQKRTGDKSVLDHAICNIHERIQLVNGSGYGVELPVGQFNTGACVRLRLPLWKNE</sequence>
<keyword evidence="7 9" id="KW-1133">Transmembrane helix</keyword>
<accession>A0ABW0VX69</accession>
<comment type="subcellular location">
    <subcellularLocation>
        <location evidence="1">Cell membrane</location>
        <topology evidence="1">Multi-pass membrane protein</topology>
    </subcellularLocation>
</comment>
<keyword evidence="4 11" id="KW-0808">Transferase</keyword>
<dbReference type="InterPro" id="IPR003660">
    <property type="entry name" value="HAMP_dom"/>
</dbReference>
<dbReference type="EC" id="2.7.13.3" evidence="11"/>
<keyword evidence="8 9" id="KW-0472">Membrane</keyword>
<evidence type="ECO:0000256" key="2">
    <source>
        <dbReference type="ARBA" id="ARBA00022475"/>
    </source>
</evidence>
<dbReference type="SUPFAM" id="SSF55874">
    <property type="entry name" value="ATPase domain of HSP90 chaperone/DNA topoisomerase II/histidine kinase"/>
    <property type="match status" value="1"/>
</dbReference>
<evidence type="ECO:0000256" key="6">
    <source>
        <dbReference type="ARBA" id="ARBA00022777"/>
    </source>
</evidence>
<feature type="transmembrane region" description="Helical" evidence="9">
    <location>
        <begin position="303"/>
        <end position="328"/>
    </location>
</feature>
<evidence type="ECO:0000256" key="8">
    <source>
        <dbReference type="ARBA" id="ARBA00023136"/>
    </source>
</evidence>
<dbReference type="GO" id="GO:0004673">
    <property type="term" value="F:protein histidine kinase activity"/>
    <property type="evidence" value="ECO:0007669"/>
    <property type="project" value="UniProtKB-EC"/>
</dbReference>